<dbReference type="Pfam" id="PF13540">
    <property type="entry name" value="RCC1_2"/>
    <property type="match status" value="1"/>
</dbReference>
<organism evidence="2">
    <name type="scientific">Oppiella nova</name>
    <dbReference type="NCBI Taxonomy" id="334625"/>
    <lineage>
        <taxon>Eukaryota</taxon>
        <taxon>Metazoa</taxon>
        <taxon>Ecdysozoa</taxon>
        <taxon>Arthropoda</taxon>
        <taxon>Chelicerata</taxon>
        <taxon>Arachnida</taxon>
        <taxon>Acari</taxon>
        <taxon>Acariformes</taxon>
        <taxon>Sarcoptiformes</taxon>
        <taxon>Oribatida</taxon>
        <taxon>Brachypylina</taxon>
        <taxon>Oppioidea</taxon>
        <taxon>Oppiidae</taxon>
        <taxon>Oppiella</taxon>
    </lineage>
</organism>
<dbReference type="OrthoDB" id="5981550at2759"/>
<evidence type="ECO:0000313" key="3">
    <source>
        <dbReference type="Proteomes" id="UP000728032"/>
    </source>
</evidence>
<keyword evidence="3" id="KW-1185">Reference proteome</keyword>
<name>A0A7R9LKP5_9ACAR</name>
<protein>
    <submittedName>
        <fullName evidence="2">Uncharacterized protein</fullName>
    </submittedName>
</protein>
<feature type="repeat" description="RCC1" evidence="1">
    <location>
        <begin position="43"/>
        <end position="94"/>
    </location>
</feature>
<dbReference type="PROSITE" id="PS50012">
    <property type="entry name" value="RCC1_3"/>
    <property type="match status" value="2"/>
</dbReference>
<dbReference type="InterPro" id="IPR009091">
    <property type="entry name" value="RCC1/BLIP-II"/>
</dbReference>
<sequence length="205" mass="23308">MCSYLDEFSICNTISDNIKQNIILFHVFETDYESNVLYVTSDDLVYGLGYNYYGCLGLGHNHMVTSPQIIPQLCHQRIQRFINGFSFVLAVTAENHIYIWGQNSWGQLGVTTPETDVYIKPQKLAFFDDKDILEISCGLNHCLILSSDGQVYGWGRNSEGQVWGPLREAYCGPMKLDLYIVGVITRTIGWDVVITQYESHNSLKT</sequence>
<dbReference type="PANTHER" id="PTHR45982">
    <property type="entry name" value="REGULATOR OF CHROMOSOME CONDENSATION"/>
    <property type="match status" value="1"/>
</dbReference>
<dbReference type="PANTHER" id="PTHR45982:SF1">
    <property type="entry name" value="REGULATOR OF CHROMOSOME CONDENSATION"/>
    <property type="match status" value="1"/>
</dbReference>
<accession>A0A7R9LKP5</accession>
<feature type="repeat" description="RCC1" evidence="1">
    <location>
        <begin position="95"/>
        <end position="148"/>
    </location>
</feature>
<evidence type="ECO:0000256" key="1">
    <source>
        <dbReference type="PROSITE-ProRule" id="PRU00235"/>
    </source>
</evidence>
<dbReference type="Proteomes" id="UP000728032">
    <property type="component" value="Unassembled WGS sequence"/>
</dbReference>
<dbReference type="EMBL" id="OC916195">
    <property type="protein sequence ID" value="CAD7643471.1"/>
    <property type="molecule type" value="Genomic_DNA"/>
</dbReference>
<reference evidence="2" key="1">
    <citation type="submission" date="2020-11" db="EMBL/GenBank/DDBJ databases">
        <authorList>
            <person name="Tran Van P."/>
        </authorList>
    </citation>
    <scope>NUCLEOTIDE SEQUENCE</scope>
</reference>
<dbReference type="SUPFAM" id="SSF50985">
    <property type="entry name" value="RCC1/BLIP-II"/>
    <property type="match status" value="1"/>
</dbReference>
<gene>
    <name evidence="2" type="ORF">ONB1V03_LOCUS4152</name>
</gene>
<dbReference type="InterPro" id="IPR000408">
    <property type="entry name" value="Reg_chr_condens"/>
</dbReference>
<dbReference type="AlphaFoldDB" id="A0A7R9LKP5"/>
<dbReference type="EMBL" id="CAJPVJ010001370">
    <property type="protein sequence ID" value="CAG2164601.1"/>
    <property type="molecule type" value="Genomic_DNA"/>
</dbReference>
<dbReference type="Gene3D" id="2.130.10.30">
    <property type="entry name" value="Regulator of chromosome condensation 1/beta-lactamase-inhibitor protein II"/>
    <property type="match status" value="1"/>
</dbReference>
<proteinExistence type="predicted"/>
<dbReference type="Pfam" id="PF00415">
    <property type="entry name" value="RCC1"/>
    <property type="match status" value="1"/>
</dbReference>
<dbReference type="InterPro" id="IPR051553">
    <property type="entry name" value="Ran_GTPase-activating"/>
</dbReference>
<evidence type="ECO:0000313" key="2">
    <source>
        <dbReference type="EMBL" id="CAD7643471.1"/>
    </source>
</evidence>